<evidence type="ECO:0000313" key="2">
    <source>
        <dbReference type="Proteomes" id="UP000094469"/>
    </source>
</evidence>
<sequence>MSLKGLTQFSMWNWQKFSEGKTYLVTNVLPWVDFETKKNLGTKIEVVILEDNTIYASKKDGTTFNNKFEKLTIKIKENVDVPLNSKVTFEGVVAKVYSEFQNQLSIVAEKVTVLSKLKE</sequence>
<dbReference type="EMBL" id="MIKC01000040">
    <property type="protein sequence ID" value="OEG21336.1"/>
    <property type="molecule type" value="Genomic_DNA"/>
</dbReference>
<organism evidence="1 2">
    <name type="scientific">Enterococcus ureilyticus</name>
    <dbReference type="NCBI Taxonomy" id="1131292"/>
    <lineage>
        <taxon>Bacteria</taxon>
        <taxon>Bacillati</taxon>
        <taxon>Bacillota</taxon>
        <taxon>Bacilli</taxon>
        <taxon>Lactobacillales</taxon>
        <taxon>Enterococcaceae</taxon>
        <taxon>Enterococcus</taxon>
    </lineage>
</organism>
<accession>A0A1E5H929</accession>
<evidence type="ECO:0000313" key="1">
    <source>
        <dbReference type="EMBL" id="OEG21336.1"/>
    </source>
</evidence>
<dbReference type="Proteomes" id="UP000094469">
    <property type="component" value="Unassembled WGS sequence"/>
</dbReference>
<proteinExistence type="predicted"/>
<name>A0A1E5H929_9ENTE</name>
<dbReference type="RefSeq" id="WP_069641131.1">
    <property type="nucleotide sequence ID" value="NZ_JAFBEZ010000001.1"/>
</dbReference>
<comment type="caution">
    <text evidence="1">The sequence shown here is derived from an EMBL/GenBank/DDBJ whole genome shotgun (WGS) entry which is preliminary data.</text>
</comment>
<dbReference type="AlphaFoldDB" id="A0A1E5H929"/>
<keyword evidence="2" id="KW-1185">Reference proteome</keyword>
<protein>
    <submittedName>
        <fullName evidence="1">Uncharacterized protein</fullName>
    </submittedName>
</protein>
<gene>
    <name evidence="1" type="ORF">BCR24_07670</name>
</gene>
<reference evidence="2" key="1">
    <citation type="submission" date="2016-09" db="EMBL/GenBank/DDBJ databases">
        <authorList>
            <person name="Gulvik C.A."/>
        </authorList>
    </citation>
    <scope>NUCLEOTIDE SEQUENCE [LARGE SCALE GENOMIC DNA]</scope>
    <source>
        <strain evidence="2">LMG 26676</strain>
    </source>
</reference>
<dbReference type="OrthoDB" id="1692166at2"/>
<dbReference type="STRING" id="1131292.BCR24_07670"/>